<evidence type="ECO:0000313" key="3">
    <source>
        <dbReference type="EMBL" id="AKU92950.1"/>
    </source>
</evidence>
<organism evidence="3 4">
    <name type="scientific">Vulgatibacter incomptus</name>
    <dbReference type="NCBI Taxonomy" id="1391653"/>
    <lineage>
        <taxon>Bacteria</taxon>
        <taxon>Pseudomonadati</taxon>
        <taxon>Myxococcota</taxon>
        <taxon>Myxococcia</taxon>
        <taxon>Myxococcales</taxon>
        <taxon>Cystobacterineae</taxon>
        <taxon>Vulgatibacteraceae</taxon>
        <taxon>Vulgatibacter</taxon>
    </lineage>
</organism>
<reference evidence="3 4" key="1">
    <citation type="submission" date="2015-08" db="EMBL/GenBank/DDBJ databases">
        <authorList>
            <person name="Babu N.S."/>
            <person name="Beckwith C.J."/>
            <person name="Beseler K.G."/>
            <person name="Brison A."/>
            <person name="Carone J.V."/>
            <person name="Caskin T.P."/>
            <person name="Diamond M."/>
            <person name="Durham M.E."/>
            <person name="Foxe J.M."/>
            <person name="Go M."/>
            <person name="Henderson B.A."/>
            <person name="Jones I.B."/>
            <person name="McGettigan J.A."/>
            <person name="Micheletti S.J."/>
            <person name="Nasrallah M.E."/>
            <person name="Ortiz D."/>
            <person name="Piller C.R."/>
            <person name="Privatt S.R."/>
            <person name="Schneider S.L."/>
            <person name="Sharp S."/>
            <person name="Smith T.C."/>
            <person name="Stanton J.D."/>
            <person name="Ullery H.E."/>
            <person name="Wilson R.J."/>
            <person name="Serrano M.G."/>
            <person name="Buck G."/>
            <person name="Lee V."/>
            <person name="Wang Y."/>
            <person name="Carvalho R."/>
            <person name="Voegtly L."/>
            <person name="Shi R."/>
            <person name="Duckworth R."/>
            <person name="Johnson A."/>
            <person name="Loviza R."/>
            <person name="Walstead R."/>
            <person name="Shah Z."/>
            <person name="Kiflezghi M."/>
            <person name="Wade K."/>
            <person name="Ball S.L."/>
            <person name="Bradley K.W."/>
            <person name="Asai D.J."/>
            <person name="Bowman C.A."/>
            <person name="Russell D.A."/>
            <person name="Pope W.H."/>
            <person name="Jacobs-Sera D."/>
            <person name="Hendrix R.W."/>
            <person name="Hatfull G.F."/>
        </authorList>
    </citation>
    <scope>NUCLEOTIDE SEQUENCE [LARGE SCALE GENOMIC DNA]</scope>
    <source>
        <strain evidence="3 4">DSM 27710</strain>
    </source>
</reference>
<dbReference type="CDD" id="cd05233">
    <property type="entry name" value="SDR_c"/>
    <property type="match status" value="1"/>
</dbReference>
<name>A0A0K1PHF2_9BACT</name>
<gene>
    <name evidence="3" type="ORF">AKJ08_3337</name>
</gene>
<evidence type="ECO:0000256" key="2">
    <source>
        <dbReference type="ARBA" id="ARBA00023002"/>
    </source>
</evidence>
<dbReference type="PATRIC" id="fig|1391653.3.peg.3485"/>
<sequence length="251" mass="26167">MLVTGGGSGIGRAVAIALARQGGLVVVAGRREERLAEVRDEHPECIRILPCDLESSAERSRLLRRASAMLGGLDGLVSCAGAAVHQLPGHIDEGALRRQLELNLVAPLRLGEQALSTLEPGGAVVFVASTLASRPVETSAVYSAAKAGLLAAMRSLALAGAPKRIRFNAVSPGVVDTEMVRTLRLAPGEVGPEPAERDARLEEQLAHLAALHPLGRLGGSEEVAEAIVHLLGAPWTTGTEHVIDGGLLLRE</sequence>
<dbReference type="GO" id="GO:0016491">
    <property type="term" value="F:oxidoreductase activity"/>
    <property type="evidence" value="ECO:0007669"/>
    <property type="project" value="UniProtKB-KW"/>
</dbReference>
<keyword evidence="4" id="KW-1185">Reference proteome</keyword>
<dbReference type="Proteomes" id="UP000055590">
    <property type="component" value="Chromosome"/>
</dbReference>
<keyword evidence="2" id="KW-0560">Oxidoreductase</keyword>
<accession>A0A0K1PHF2</accession>
<dbReference type="SUPFAM" id="SSF51735">
    <property type="entry name" value="NAD(P)-binding Rossmann-fold domains"/>
    <property type="match status" value="1"/>
</dbReference>
<evidence type="ECO:0000256" key="1">
    <source>
        <dbReference type="ARBA" id="ARBA00006484"/>
    </source>
</evidence>
<dbReference type="InterPro" id="IPR051122">
    <property type="entry name" value="SDR_DHRS6-like"/>
</dbReference>
<protein>
    <submittedName>
        <fullName evidence="3">3-oxoacyl-[acyl-carrier protein] reductase</fullName>
    </submittedName>
</protein>
<dbReference type="KEGG" id="vin:AKJ08_3337"/>
<dbReference type="InterPro" id="IPR036291">
    <property type="entry name" value="NAD(P)-bd_dom_sf"/>
</dbReference>
<evidence type="ECO:0000313" key="4">
    <source>
        <dbReference type="Proteomes" id="UP000055590"/>
    </source>
</evidence>
<dbReference type="PRINTS" id="PR00081">
    <property type="entry name" value="GDHRDH"/>
</dbReference>
<dbReference type="Gene3D" id="3.40.50.720">
    <property type="entry name" value="NAD(P)-binding Rossmann-like Domain"/>
    <property type="match status" value="1"/>
</dbReference>
<comment type="similarity">
    <text evidence="1">Belongs to the short-chain dehydrogenases/reductases (SDR) family.</text>
</comment>
<dbReference type="STRING" id="1391653.AKJ08_3337"/>
<dbReference type="AlphaFoldDB" id="A0A0K1PHF2"/>
<dbReference type="EMBL" id="CP012332">
    <property type="protein sequence ID" value="AKU92950.1"/>
    <property type="molecule type" value="Genomic_DNA"/>
</dbReference>
<dbReference type="InterPro" id="IPR002347">
    <property type="entry name" value="SDR_fam"/>
</dbReference>
<dbReference type="PANTHER" id="PTHR43477:SF1">
    <property type="entry name" value="DIHYDROANTICAPSIN 7-DEHYDROGENASE"/>
    <property type="match status" value="1"/>
</dbReference>
<dbReference type="PRINTS" id="PR00080">
    <property type="entry name" value="SDRFAMILY"/>
</dbReference>
<proteinExistence type="inferred from homology"/>
<dbReference type="Pfam" id="PF13561">
    <property type="entry name" value="adh_short_C2"/>
    <property type="match status" value="1"/>
</dbReference>
<dbReference type="PANTHER" id="PTHR43477">
    <property type="entry name" value="DIHYDROANTICAPSIN 7-DEHYDROGENASE"/>
    <property type="match status" value="1"/>
</dbReference>